<evidence type="ECO:0000256" key="1">
    <source>
        <dbReference type="SAM" id="Coils"/>
    </source>
</evidence>
<protein>
    <submittedName>
        <fullName evidence="4">Dil domain-containing protein</fullName>
    </submittedName>
</protein>
<keyword evidence="5" id="KW-1185">Reference proteome</keyword>
<name>A0A103Y0V3_CYNCS</name>
<gene>
    <name evidence="4" type="ORF">Ccrd_021373</name>
</gene>
<evidence type="ECO:0000313" key="5">
    <source>
        <dbReference type="Proteomes" id="UP000243975"/>
    </source>
</evidence>
<keyword evidence="2" id="KW-0472">Membrane</keyword>
<reference evidence="4 5" key="1">
    <citation type="journal article" date="2016" name="Sci. Rep.">
        <title>The genome sequence of the outbreeding globe artichoke constructed de novo incorporating a phase-aware low-pass sequencing strategy of F1 progeny.</title>
        <authorList>
            <person name="Scaglione D."/>
            <person name="Reyes-Chin-Wo S."/>
            <person name="Acquadro A."/>
            <person name="Froenicke L."/>
            <person name="Portis E."/>
            <person name="Beitel C."/>
            <person name="Tirone M."/>
            <person name="Mauro R."/>
            <person name="Lo Monaco A."/>
            <person name="Mauromicale G."/>
            <person name="Faccioli P."/>
            <person name="Cattivelli L."/>
            <person name="Rieseberg L."/>
            <person name="Michelmore R."/>
            <person name="Lanteri S."/>
        </authorList>
    </citation>
    <scope>NUCLEOTIDE SEQUENCE [LARGE SCALE GENOMIC DNA]</scope>
    <source>
        <strain evidence="4">2C</strain>
    </source>
</reference>
<proteinExistence type="predicted"/>
<accession>A0A103Y0V3</accession>
<dbReference type="Pfam" id="PF01843">
    <property type="entry name" value="DIL"/>
    <property type="match status" value="1"/>
</dbReference>
<dbReference type="STRING" id="59895.A0A103Y0V3"/>
<dbReference type="EMBL" id="LEKV01003390">
    <property type="protein sequence ID" value="KVI00396.1"/>
    <property type="molecule type" value="Genomic_DNA"/>
</dbReference>
<keyword evidence="2" id="KW-0812">Transmembrane</keyword>
<feature type="transmembrane region" description="Helical" evidence="2">
    <location>
        <begin position="803"/>
        <end position="825"/>
    </location>
</feature>
<dbReference type="InterPro" id="IPR002710">
    <property type="entry name" value="Dilute_dom"/>
</dbReference>
<dbReference type="PROSITE" id="PS51126">
    <property type="entry name" value="DILUTE"/>
    <property type="match status" value="1"/>
</dbReference>
<feature type="domain" description="Dilute" evidence="3">
    <location>
        <begin position="482"/>
        <end position="720"/>
    </location>
</feature>
<keyword evidence="1" id="KW-0175">Coiled coil</keyword>
<dbReference type="InterPro" id="IPR052072">
    <property type="entry name" value="Vascular_dev_regulator"/>
</dbReference>
<organism evidence="4 5">
    <name type="scientific">Cynara cardunculus var. scolymus</name>
    <name type="common">Globe artichoke</name>
    <name type="synonym">Cynara scolymus</name>
    <dbReference type="NCBI Taxonomy" id="59895"/>
    <lineage>
        <taxon>Eukaryota</taxon>
        <taxon>Viridiplantae</taxon>
        <taxon>Streptophyta</taxon>
        <taxon>Embryophyta</taxon>
        <taxon>Tracheophyta</taxon>
        <taxon>Spermatophyta</taxon>
        <taxon>Magnoliopsida</taxon>
        <taxon>eudicotyledons</taxon>
        <taxon>Gunneridae</taxon>
        <taxon>Pentapetalae</taxon>
        <taxon>asterids</taxon>
        <taxon>campanulids</taxon>
        <taxon>Asterales</taxon>
        <taxon>Asteraceae</taxon>
        <taxon>Carduoideae</taxon>
        <taxon>Cardueae</taxon>
        <taxon>Carduinae</taxon>
        <taxon>Cynara</taxon>
    </lineage>
</organism>
<dbReference type="PANTHER" id="PTHR16027:SF6">
    <property type="entry name" value="DILUTE DOMAIN-CONTAINING PROTEIN"/>
    <property type="match status" value="1"/>
</dbReference>
<dbReference type="Gramene" id="KVI00396">
    <property type="protein sequence ID" value="KVI00396"/>
    <property type="gene ID" value="Ccrd_021373"/>
</dbReference>
<dbReference type="PANTHER" id="PTHR16027">
    <property type="entry name" value="DILUTE DOMAIN-CONTAINING PROTEIN YPR089W"/>
    <property type="match status" value="1"/>
</dbReference>
<dbReference type="Proteomes" id="UP000243975">
    <property type="component" value="Unassembled WGS sequence"/>
</dbReference>
<evidence type="ECO:0000256" key="2">
    <source>
        <dbReference type="SAM" id="Phobius"/>
    </source>
</evidence>
<dbReference type="AlphaFoldDB" id="A0A103Y0V3"/>
<dbReference type="SMART" id="SM01132">
    <property type="entry name" value="DIL"/>
    <property type="match status" value="1"/>
</dbReference>
<keyword evidence="2" id="KW-1133">Transmembrane helix</keyword>
<evidence type="ECO:0000313" key="4">
    <source>
        <dbReference type="EMBL" id="KVI00396.1"/>
    </source>
</evidence>
<evidence type="ECO:0000259" key="3">
    <source>
        <dbReference type="PROSITE" id="PS51126"/>
    </source>
</evidence>
<comment type="caution">
    <text evidence="4">The sequence shown here is derived from an EMBL/GenBank/DDBJ whole genome shotgun (WGS) entry which is preliminary data.</text>
</comment>
<sequence>MAELEEAKNKEHANLQSALKEMEVQLADTEEAKNKEIATLQSALKEMEVQLADMEEAKNKESAKLQAALKELEDQLADMEEAKNKEASDLQSALKEMEVQLADMGEAKNKETSSLQSALKEMEVQLADMEEAKKKETSDLQSALKEMEARMADMEEAKEKEISDLQSALKEMETRMADMEEAKDKENAKLQSALKEMEVQLADMEDTKNKEITQLQSSLKEMEGQFQETKELLEAAQKEMEQLRATDNEKIENLTTDNEKLKEKVNLLEQELDETQKKYEETSKLSEDRLIQALDAESKIIDLKLDMQRLYNHTSTTISNSLLHENFIISLFEAEEVTCLVICFCDSPTLFFSLQEKISDMEAEDQILRQKERQSGTPSKKFDSNLTQSTIGRERDLVEALRKVATEDVGFCQGKPVATYVIYKSLLHWKTFEADITTVFDRIIQMMGSAIERTLSPSPPKPQQPASLFGRMTQGFRSSSNAGIVKHIEAKYPALLFKKQLAAYVDKIYGFIRNNLKKDLSQLLSSCIQAPTISDGNPYPTFYWEHIIERLNELLDTLKEYHVPSVIIRKMFAQVYTYIDVQLFNSLLLHKECCSITYGEYVKAGLAKLEQWCSQVTAEVLINLDALTIFLEARVRRSNHSLNQYADSSSDELTHVRQAVEFLVIQQKSTISYDHLTTTLCPVLSVQQHYQICTLYSNGNDDTNGVPPEVISKLKVLMTEDSGNPDSDSYLLDDNSGSGIQLEFHKDWKTFSGGDSDSESSSRTGMEWQISDESCNQQQLLESSSQALLCKTQISEDNSLMDAIAVVYLLIYVNLCLGYVVLWALRVVSS</sequence>
<feature type="coiled-coil region" evidence="1">
    <location>
        <begin position="1"/>
        <end position="285"/>
    </location>
</feature>